<comment type="caution">
    <text evidence="7">The sequence shown here is derived from an EMBL/GenBank/DDBJ whole genome shotgun (WGS) entry which is preliminary data.</text>
</comment>
<keyword evidence="2 5" id="KW-0812">Transmembrane</keyword>
<feature type="region of interest" description="Disordered" evidence="6">
    <location>
        <begin position="133"/>
        <end position="161"/>
    </location>
</feature>
<feature type="transmembrane region" description="Helical" evidence="5">
    <location>
        <begin position="6"/>
        <end position="27"/>
    </location>
</feature>
<organism evidence="7 8">
    <name type="scientific">Actinotalea lenta</name>
    <dbReference type="NCBI Taxonomy" id="3064654"/>
    <lineage>
        <taxon>Bacteria</taxon>
        <taxon>Bacillati</taxon>
        <taxon>Actinomycetota</taxon>
        <taxon>Actinomycetes</taxon>
        <taxon>Micrococcales</taxon>
        <taxon>Cellulomonadaceae</taxon>
        <taxon>Actinotalea</taxon>
    </lineage>
</organism>
<dbReference type="RefSeq" id="WP_304599800.1">
    <property type="nucleotide sequence ID" value="NZ_JAUQYP010000001.1"/>
</dbReference>
<name>A0ABT9DA94_9CELL</name>
<keyword evidence="8" id="KW-1185">Reference proteome</keyword>
<evidence type="ECO:0000256" key="4">
    <source>
        <dbReference type="ARBA" id="ARBA00023136"/>
    </source>
</evidence>
<evidence type="ECO:0000256" key="1">
    <source>
        <dbReference type="ARBA" id="ARBA00022475"/>
    </source>
</evidence>
<gene>
    <name evidence="7" type="primary">fliO</name>
    <name evidence="7" type="ORF">Q6348_02725</name>
</gene>
<keyword evidence="5" id="KW-0975">Bacterial flagellum</keyword>
<evidence type="ECO:0000256" key="6">
    <source>
        <dbReference type="SAM" id="MobiDB-lite"/>
    </source>
</evidence>
<comment type="similarity">
    <text evidence="5">Belongs to the FliO/MopB family.</text>
</comment>
<dbReference type="EMBL" id="JAUQYP010000001">
    <property type="protein sequence ID" value="MDO8106108.1"/>
    <property type="molecule type" value="Genomic_DNA"/>
</dbReference>
<keyword evidence="3 5" id="KW-1133">Transmembrane helix</keyword>
<keyword evidence="4 5" id="KW-0472">Membrane</keyword>
<proteinExistence type="inferred from homology"/>
<sequence>MDSSGLVLGLRVLLALAVVLGLLWWLARKTSGGTRIKAATVRVVGRQSLGRHAGVTVVEVEGRRLLLGVTDQGVSLLTELTAVQDVEPDARTEIDPADLARLVDLDEVLADDVTDDEPATSVLALATSSRASSTRPAARAIHPSTPAARTPAVPTPRSPLEGSILAPATWRQAVAAVQERTIRR</sequence>
<keyword evidence="1 5" id="KW-1003">Cell membrane</keyword>
<keyword evidence="7" id="KW-0282">Flagellum</keyword>
<dbReference type="NCBIfam" id="TIGR03500">
    <property type="entry name" value="FliO_TIGR"/>
    <property type="match status" value="1"/>
</dbReference>
<evidence type="ECO:0000313" key="7">
    <source>
        <dbReference type="EMBL" id="MDO8106108.1"/>
    </source>
</evidence>
<accession>A0ABT9DA94</accession>
<keyword evidence="7" id="KW-0969">Cilium</keyword>
<evidence type="ECO:0000256" key="5">
    <source>
        <dbReference type="RuleBase" id="RU362064"/>
    </source>
</evidence>
<protein>
    <recommendedName>
        <fullName evidence="5">Flagellar protein</fullName>
    </recommendedName>
</protein>
<evidence type="ECO:0000313" key="8">
    <source>
        <dbReference type="Proteomes" id="UP001232536"/>
    </source>
</evidence>
<dbReference type="Proteomes" id="UP001232536">
    <property type="component" value="Unassembled WGS sequence"/>
</dbReference>
<evidence type="ECO:0000256" key="2">
    <source>
        <dbReference type="ARBA" id="ARBA00022692"/>
    </source>
</evidence>
<dbReference type="Pfam" id="PF04347">
    <property type="entry name" value="FliO"/>
    <property type="match status" value="1"/>
</dbReference>
<dbReference type="InterPro" id="IPR022781">
    <property type="entry name" value="Flagellar_biosynth_FliO"/>
</dbReference>
<reference evidence="7 8" key="1">
    <citation type="submission" date="2023-07" db="EMBL/GenBank/DDBJ databases">
        <title>Description of novel actinomycetes strains, isolated from tidal flat sediment.</title>
        <authorList>
            <person name="Lu C."/>
        </authorList>
    </citation>
    <scope>NUCLEOTIDE SEQUENCE [LARGE SCALE GENOMIC DNA]</scope>
    <source>
        <strain evidence="7 8">SYSU T00b441</strain>
    </source>
</reference>
<keyword evidence="7" id="KW-0966">Cell projection</keyword>
<feature type="compositionally biased region" description="Low complexity" evidence="6">
    <location>
        <begin position="133"/>
        <end position="152"/>
    </location>
</feature>
<comment type="subcellular location">
    <subcellularLocation>
        <location evidence="5">Cell membrane</location>
    </subcellularLocation>
    <subcellularLocation>
        <location evidence="5">Bacterial flagellum basal body</location>
    </subcellularLocation>
</comment>
<evidence type="ECO:0000256" key="3">
    <source>
        <dbReference type="ARBA" id="ARBA00022989"/>
    </source>
</evidence>